<dbReference type="EMBL" id="VLJN01000005">
    <property type="protein sequence ID" value="TWG88250.1"/>
    <property type="molecule type" value="Genomic_DNA"/>
</dbReference>
<dbReference type="InterPro" id="IPR008920">
    <property type="entry name" value="TF_FadR/GntR_C"/>
</dbReference>
<keyword evidence="3" id="KW-0804">Transcription</keyword>
<evidence type="ECO:0000313" key="5">
    <source>
        <dbReference type="EMBL" id="TWG88250.1"/>
    </source>
</evidence>
<dbReference type="Gene3D" id="1.20.120.530">
    <property type="entry name" value="GntR ligand-binding domain-like"/>
    <property type="match status" value="1"/>
</dbReference>
<dbReference type="SMART" id="SM00895">
    <property type="entry name" value="FCD"/>
    <property type="match status" value="1"/>
</dbReference>
<dbReference type="SUPFAM" id="SSF48008">
    <property type="entry name" value="GntR ligand-binding domain-like"/>
    <property type="match status" value="1"/>
</dbReference>
<dbReference type="PANTHER" id="PTHR43537:SF44">
    <property type="entry name" value="GNTR FAMILY REGULATORY PROTEIN"/>
    <property type="match status" value="1"/>
</dbReference>
<dbReference type="InterPro" id="IPR036388">
    <property type="entry name" value="WH-like_DNA-bd_sf"/>
</dbReference>
<dbReference type="PANTHER" id="PTHR43537">
    <property type="entry name" value="TRANSCRIPTIONAL REGULATOR, GNTR FAMILY"/>
    <property type="match status" value="1"/>
</dbReference>
<evidence type="ECO:0000313" key="6">
    <source>
        <dbReference type="Proteomes" id="UP000318141"/>
    </source>
</evidence>
<dbReference type="SMART" id="SM00345">
    <property type="entry name" value="HTH_GNTR"/>
    <property type="match status" value="1"/>
</dbReference>
<proteinExistence type="predicted"/>
<dbReference type="Pfam" id="PF07729">
    <property type="entry name" value="FCD"/>
    <property type="match status" value="1"/>
</dbReference>
<dbReference type="InterPro" id="IPR011711">
    <property type="entry name" value="GntR_C"/>
</dbReference>
<dbReference type="GO" id="GO:0003677">
    <property type="term" value="F:DNA binding"/>
    <property type="evidence" value="ECO:0007669"/>
    <property type="project" value="UniProtKB-KW"/>
</dbReference>
<sequence length="232" mass="24095">MEPLSRPAALAPRIAAAIRGEIEAGRFAAGARLPAESALAQAFGVSRPIVREAIAQLKADGVLITRKGSGAYVSDTPGGQVWRLPAESDDDAPTLAQLFELRMTVETACAELAARRRTPSDVAAIASALAAMRASSDFATAAAADVAFHRAIALAAHNPCFASLTDFVGQQLLATRQAAWENAARYRGGSGGADAEHQAMAVAIEAGDARAAREAALRHLQAAAERMGLRLD</sequence>
<dbReference type="SUPFAM" id="SSF46785">
    <property type="entry name" value="Winged helix' DNA-binding domain"/>
    <property type="match status" value="1"/>
</dbReference>
<protein>
    <submittedName>
        <fullName evidence="5">DNA-binding FadR family transcriptional regulator</fullName>
    </submittedName>
</protein>
<comment type="caution">
    <text evidence="5">The sequence shown here is derived from an EMBL/GenBank/DDBJ whole genome shotgun (WGS) entry which is preliminary data.</text>
</comment>
<evidence type="ECO:0000256" key="2">
    <source>
        <dbReference type="ARBA" id="ARBA00023125"/>
    </source>
</evidence>
<evidence type="ECO:0000259" key="4">
    <source>
        <dbReference type="PROSITE" id="PS50949"/>
    </source>
</evidence>
<name>A0A562BTX7_9BURK</name>
<keyword evidence="6" id="KW-1185">Reference proteome</keyword>
<evidence type="ECO:0000256" key="1">
    <source>
        <dbReference type="ARBA" id="ARBA00023015"/>
    </source>
</evidence>
<organism evidence="5 6">
    <name type="scientific">Cupriavidus gilardii J11</name>
    <dbReference type="NCBI Taxonomy" id="936133"/>
    <lineage>
        <taxon>Bacteria</taxon>
        <taxon>Pseudomonadati</taxon>
        <taxon>Pseudomonadota</taxon>
        <taxon>Betaproteobacteria</taxon>
        <taxon>Burkholderiales</taxon>
        <taxon>Burkholderiaceae</taxon>
        <taxon>Cupriavidus</taxon>
    </lineage>
</organism>
<dbReference type="PRINTS" id="PR00035">
    <property type="entry name" value="HTHGNTR"/>
</dbReference>
<keyword evidence="1" id="KW-0805">Transcription regulation</keyword>
<keyword evidence="2 5" id="KW-0238">DNA-binding</keyword>
<evidence type="ECO:0000256" key="3">
    <source>
        <dbReference type="ARBA" id="ARBA00023163"/>
    </source>
</evidence>
<dbReference type="AlphaFoldDB" id="A0A562BTX7"/>
<dbReference type="OrthoDB" id="5296437at2"/>
<dbReference type="Proteomes" id="UP000318141">
    <property type="component" value="Unassembled WGS sequence"/>
</dbReference>
<dbReference type="GO" id="GO:0003700">
    <property type="term" value="F:DNA-binding transcription factor activity"/>
    <property type="evidence" value="ECO:0007669"/>
    <property type="project" value="InterPro"/>
</dbReference>
<dbReference type="PROSITE" id="PS50949">
    <property type="entry name" value="HTH_GNTR"/>
    <property type="match status" value="1"/>
</dbReference>
<gene>
    <name evidence="5" type="ORF">L602_001300000070</name>
</gene>
<feature type="domain" description="HTH gntR-type" evidence="4">
    <location>
        <begin position="8"/>
        <end position="76"/>
    </location>
</feature>
<accession>A0A562BTX7</accession>
<dbReference type="InterPro" id="IPR000524">
    <property type="entry name" value="Tscrpt_reg_HTH_GntR"/>
</dbReference>
<dbReference type="Gene3D" id="1.10.10.10">
    <property type="entry name" value="Winged helix-like DNA-binding domain superfamily/Winged helix DNA-binding domain"/>
    <property type="match status" value="1"/>
</dbReference>
<reference evidence="5 6" key="1">
    <citation type="submission" date="2019-07" db="EMBL/GenBank/DDBJ databases">
        <title>Genome sequencing of lignin-degrading bacterial isolates.</title>
        <authorList>
            <person name="Gladden J."/>
        </authorList>
    </citation>
    <scope>NUCLEOTIDE SEQUENCE [LARGE SCALE GENOMIC DNA]</scope>
    <source>
        <strain evidence="5 6">J11</strain>
    </source>
</reference>
<dbReference type="InterPro" id="IPR036390">
    <property type="entry name" value="WH_DNA-bd_sf"/>
</dbReference>
<dbReference type="Pfam" id="PF00392">
    <property type="entry name" value="GntR"/>
    <property type="match status" value="1"/>
</dbReference>
<dbReference type="CDD" id="cd07377">
    <property type="entry name" value="WHTH_GntR"/>
    <property type="match status" value="1"/>
</dbReference>